<gene>
    <name evidence="5" type="primary">slc31a-1</name>
</gene>
<evidence type="ECO:0000256" key="4">
    <source>
        <dbReference type="RuleBase" id="RU367022"/>
    </source>
</evidence>
<keyword evidence="1 4" id="KW-0812">Transmembrane</keyword>
<evidence type="ECO:0000256" key="1">
    <source>
        <dbReference type="ARBA" id="ARBA00022692"/>
    </source>
</evidence>
<comment type="subcellular location">
    <subcellularLocation>
        <location evidence="4">Membrane</location>
        <topology evidence="4">Multi-pass membrane protein</topology>
    </subcellularLocation>
</comment>
<dbReference type="PANTHER" id="PTHR12483">
    <property type="entry name" value="SOLUTE CARRIER FAMILY 31 COPPER TRANSPORTERS"/>
    <property type="match status" value="1"/>
</dbReference>
<dbReference type="OrthoDB" id="161814at2759"/>
<dbReference type="InterPro" id="IPR007274">
    <property type="entry name" value="Cop_transporter"/>
</dbReference>
<keyword evidence="2 4" id="KW-1133">Transmembrane helix</keyword>
<dbReference type="AlphaFoldDB" id="A0A0H3YJB4"/>
<evidence type="ECO:0000313" key="5">
    <source>
        <dbReference type="EMBL" id="AKN21631.1"/>
    </source>
</evidence>
<feature type="transmembrane region" description="Helical" evidence="4">
    <location>
        <begin position="99"/>
        <end position="119"/>
    </location>
</feature>
<proteinExistence type="evidence at transcript level"/>
<organism evidence="5">
    <name type="scientific">Schmidtea mediterranea</name>
    <name type="common">Freshwater planarian flatworm</name>
    <dbReference type="NCBI Taxonomy" id="79327"/>
    <lineage>
        <taxon>Eukaryota</taxon>
        <taxon>Metazoa</taxon>
        <taxon>Spiralia</taxon>
        <taxon>Lophotrochozoa</taxon>
        <taxon>Platyhelminthes</taxon>
        <taxon>Rhabditophora</taxon>
        <taxon>Seriata</taxon>
        <taxon>Tricladida</taxon>
        <taxon>Continenticola</taxon>
        <taxon>Geoplanoidea</taxon>
        <taxon>Dugesiidae</taxon>
        <taxon>Schmidtea</taxon>
    </lineage>
</organism>
<keyword evidence="4" id="KW-0813">Transport</keyword>
<keyword evidence="4" id="KW-0186">Copper</keyword>
<dbReference type="PANTHER" id="PTHR12483:SF115">
    <property type="entry name" value="COPPER TRANSPORT PROTEIN"/>
    <property type="match status" value="1"/>
</dbReference>
<keyword evidence="4" id="KW-0406">Ion transport</keyword>
<comment type="caution">
    <text evidence="4">Lacks conserved residue(s) required for the propagation of feature annotation.</text>
</comment>
<name>A0A0H3YJB4_SCHMD</name>
<dbReference type="GO" id="GO:0016020">
    <property type="term" value="C:membrane"/>
    <property type="evidence" value="ECO:0007669"/>
    <property type="project" value="UniProtKB-SubCell"/>
</dbReference>
<dbReference type="EMBL" id="KT163681">
    <property type="protein sequence ID" value="AKN21631.1"/>
    <property type="molecule type" value="mRNA"/>
</dbReference>
<dbReference type="GO" id="GO:0005375">
    <property type="term" value="F:copper ion transmembrane transporter activity"/>
    <property type="evidence" value="ECO:0007669"/>
    <property type="project" value="UniProtKB-UniRule"/>
</dbReference>
<reference evidence="5" key="1">
    <citation type="journal article" date="2015" name="Elife">
        <title>Stem cells and fluid flow drive cyst formation in an invertebrate excretory organ.</title>
        <authorList>
            <person name="Thi-Kim Vu H."/>
            <person name="Rink J.C."/>
            <person name="McKinney S.A."/>
            <person name="McClain M."/>
            <person name="Lakshmanaperumal N."/>
            <person name="Alexander R."/>
            <person name="Sanchez Alvarado A."/>
        </authorList>
    </citation>
    <scope>NUCLEOTIDE SEQUENCE</scope>
</reference>
<comment type="similarity">
    <text evidence="4">Belongs to the copper transporter (Ctr) (TC 1.A.56) family. SLC31A subfamily.</text>
</comment>
<feature type="transmembrane region" description="Helical" evidence="4">
    <location>
        <begin position="21"/>
        <end position="37"/>
    </location>
</feature>
<dbReference type="Pfam" id="PF04145">
    <property type="entry name" value="Ctr"/>
    <property type="match status" value="1"/>
</dbReference>
<sequence length="157" mass="18116">MDMHMPMNHTNGSSMMMMKMYFNEDLNFYLLFGAWQITSQSKLAAACIGSFICALLYELFKRLREYHVNYEINLVANSSESLLRKSVTRKVPVFSRANFLQSLMHLIQTTVSYFLMLIIMSFNTYVFISVIAGLTVGYFFGNAICALDHRDSNEHCQ</sequence>
<keyword evidence="3 4" id="KW-0472">Membrane</keyword>
<evidence type="ECO:0000256" key="2">
    <source>
        <dbReference type="ARBA" id="ARBA00022989"/>
    </source>
</evidence>
<evidence type="ECO:0000256" key="3">
    <source>
        <dbReference type="ARBA" id="ARBA00023136"/>
    </source>
</evidence>
<keyword evidence="4" id="KW-0187">Copper transport</keyword>
<protein>
    <recommendedName>
        <fullName evidence="4">Copper transport protein</fullName>
    </recommendedName>
</protein>
<feature type="transmembrane region" description="Helical" evidence="4">
    <location>
        <begin position="43"/>
        <end position="60"/>
    </location>
</feature>
<feature type="transmembrane region" description="Helical" evidence="4">
    <location>
        <begin position="125"/>
        <end position="147"/>
    </location>
</feature>
<accession>A0A0H3YJB4</accession>